<accession>A0A168LAE8</accession>
<dbReference type="SFLD" id="SFLDS00019">
    <property type="entry name" value="Glutathione_Transferase_(cytos"/>
    <property type="match status" value="1"/>
</dbReference>
<dbReference type="InterPro" id="IPR004045">
    <property type="entry name" value="Glutathione_S-Trfase_N"/>
</dbReference>
<evidence type="ECO:0000259" key="2">
    <source>
        <dbReference type="PROSITE" id="PS50405"/>
    </source>
</evidence>
<dbReference type="SUPFAM" id="SSF52833">
    <property type="entry name" value="Thioredoxin-like"/>
    <property type="match status" value="1"/>
</dbReference>
<dbReference type="PROSITE" id="PS50404">
    <property type="entry name" value="GST_NTER"/>
    <property type="match status" value="1"/>
</dbReference>
<dbReference type="CDD" id="cd00570">
    <property type="entry name" value="GST_N_family"/>
    <property type="match status" value="1"/>
</dbReference>
<dbReference type="PANTHER" id="PTHR43968">
    <property type="match status" value="1"/>
</dbReference>
<dbReference type="Pfam" id="PF16865">
    <property type="entry name" value="GST_C_5"/>
    <property type="match status" value="1"/>
</dbReference>
<dbReference type="EMBL" id="AMYB01000004">
    <property type="protein sequence ID" value="OAD03294.1"/>
    <property type="molecule type" value="Genomic_DNA"/>
</dbReference>
<dbReference type="STRING" id="747725.A0A168LAE8"/>
<feature type="domain" description="GST C-terminal" evidence="2">
    <location>
        <begin position="92"/>
        <end position="220"/>
    </location>
</feature>
<dbReference type="PROSITE" id="PS50405">
    <property type="entry name" value="GST_CTER"/>
    <property type="match status" value="1"/>
</dbReference>
<feature type="domain" description="GST N-terminal" evidence="1">
    <location>
        <begin position="7"/>
        <end position="86"/>
    </location>
</feature>
<dbReference type="InterPro" id="IPR036282">
    <property type="entry name" value="Glutathione-S-Trfase_C_sf"/>
</dbReference>
<dbReference type="Gene3D" id="1.20.1050.10">
    <property type="match status" value="1"/>
</dbReference>
<dbReference type="SFLD" id="SFLDG00358">
    <property type="entry name" value="Main_(cytGST)"/>
    <property type="match status" value="1"/>
</dbReference>
<dbReference type="InterPro" id="IPR041695">
    <property type="entry name" value="GST_C_5"/>
</dbReference>
<dbReference type="Gene3D" id="3.40.30.10">
    <property type="entry name" value="Glutaredoxin"/>
    <property type="match status" value="1"/>
</dbReference>
<organism evidence="3 4">
    <name type="scientific">Mucor lusitanicus CBS 277.49</name>
    <dbReference type="NCBI Taxonomy" id="747725"/>
    <lineage>
        <taxon>Eukaryota</taxon>
        <taxon>Fungi</taxon>
        <taxon>Fungi incertae sedis</taxon>
        <taxon>Mucoromycota</taxon>
        <taxon>Mucoromycotina</taxon>
        <taxon>Mucoromycetes</taxon>
        <taxon>Mucorales</taxon>
        <taxon>Mucorineae</taxon>
        <taxon>Mucoraceae</taxon>
        <taxon>Mucor</taxon>
    </lineage>
</organism>
<dbReference type="CDD" id="cd00299">
    <property type="entry name" value="GST_C_family"/>
    <property type="match status" value="1"/>
</dbReference>
<dbReference type="OrthoDB" id="202840at2759"/>
<dbReference type="GO" id="GO:0005737">
    <property type="term" value="C:cytoplasm"/>
    <property type="evidence" value="ECO:0007669"/>
    <property type="project" value="TreeGrafter"/>
</dbReference>
<dbReference type="AlphaFoldDB" id="A0A168LAE8"/>
<evidence type="ECO:0000313" key="4">
    <source>
        <dbReference type="Proteomes" id="UP000077051"/>
    </source>
</evidence>
<protein>
    <recommendedName>
        <fullName evidence="5">Glutathione S-transferase</fullName>
    </recommendedName>
</protein>
<sequence>MSSPDFKKLTLCGALFCPYVQRTRITLAELGVDYDFVIIDAKNKPAWYLDMFPEGKIPCLIDENEHVIPDSLTIVQYLCERFADTKALISNDLVKRADSRYAIEFYGSSIGSDYNKYLNTCGEDGSFRHYKMVMNAHLLRLDQLLRAQSTTGPFFLGTEFTYADIGMASFVIRMLTFNKHMLDGFEFSALEACPRVAKFFEALISRPSVQETFLGAEGYLTWLTNDHNVANPTKK</sequence>
<dbReference type="Proteomes" id="UP000077051">
    <property type="component" value="Unassembled WGS sequence"/>
</dbReference>
<proteinExistence type="predicted"/>
<dbReference type="VEuPathDB" id="FungiDB:MUCCIDRAFT_162873"/>
<dbReference type="PANTHER" id="PTHR43968:SF6">
    <property type="entry name" value="GLUTATHIONE S-TRANSFERASE OMEGA"/>
    <property type="match status" value="1"/>
</dbReference>
<keyword evidence="4" id="KW-1185">Reference proteome</keyword>
<name>A0A168LAE8_MUCCL</name>
<dbReference type="InterPro" id="IPR010987">
    <property type="entry name" value="Glutathione-S-Trfase_C-like"/>
</dbReference>
<dbReference type="InterPro" id="IPR036249">
    <property type="entry name" value="Thioredoxin-like_sf"/>
</dbReference>
<reference evidence="3 4" key="1">
    <citation type="submission" date="2015-06" db="EMBL/GenBank/DDBJ databases">
        <title>Expansion of signal transduction pathways in fungi by whole-genome duplication.</title>
        <authorList>
            <consortium name="DOE Joint Genome Institute"/>
            <person name="Corrochano L.M."/>
            <person name="Kuo A."/>
            <person name="Marcet-Houben M."/>
            <person name="Polaino S."/>
            <person name="Salamov A."/>
            <person name="Villalobos J.M."/>
            <person name="Alvarez M.I."/>
            <person name="Avalos J."/>
            <person name="Benito E.P."/>
            <person name="Benoit I."/>
            <person name="Burger G."/>
            <person name="Camino L.P."/>
            <person name="Canovas D."/>
            <person name="Cerda-Olmedo E."/>
            <person name="Cheng J.-F."/>
            <person name="Dominguez A."/>
            <person name="Elias M."/>
            <person name="Eslava A.P."/>
            <person name="Glaser F."/>
            <person name="Grimwood J."/>
            <person name="Gutierrez G."/>
            <person name="Heitman J."/>
            <person name="Henrissat B."/>
            <person name="Iturriaga E.A."/>
            <person name="Lang B.F."/>
            <person name="Lavin J.L."/>
            <person name="Lee S."/>
            <person name="Li W."/>
            <person name="Lindquist E."/>
            <person name="Lopez-Garcia S."/>
            <person name="Luque E.M."/>
            <person name="Marcos A.T."/>
            <person name="Martin J."/>
            <person name="Mccluskey K."/>
            <person name="Medina H.R."/>
            <person name="Miralles-Duran A."/>
            <person name="Miyazaki A."/>
            <person name="Munoz-Torres E."/>
            <person name="Oguiza J.A."/>
            <person name="Ohm R."/>
            <person name="Olmedo M."/>
            <person name="Orejas M."/>
            <person name="Ortiz-Castellanos L."/>
            <person name="Pisabarro A.G."/>
            <person name="Rodriguez-Romero J."/>
            <person name="Ruiz-Herrera J."/>
            <person name="Ruiz-Vazquez R."/>
            <person name="Sanz C."/>
            <person name="Schackwitz W."/>
            <person name="Schmutz J."/>
            <person name="Shahriari M."/>
            <person name="Shelest E."/>
            <person name="Silva-Franco F."/>
            <person name="Soanes D."/>
            <person name="Syed K."/>
            <person name="Tagua V.G."/>
            <person name="Talbot N.J."/>
            <person name="Thon M."/>
            <person name="De Vries R.P."/>
            <person name="Wiebenga A."/>
            <person name="Yadav J.S."/>
            <person name="Braun E.L."/>
            <person name="Baker S."/>
            <person name="Garre V."/>
            <person name="Horwitz B."/>
            <person name="Torres-Martinez S."/>
            <person name="Idnurm A."/>
            <person name="Herrera-Estrella A."/>
            <person name="Gabaldon T."/>
            <person name="Grigoriev I.V."/>
        </authorList>
    </citation>
    <scope>NUCLEOTIDE SEQUENCE [LARGE SCALE GENOMIC DNA]</scope>
    <source>
        <strain evidence="3 4">CBS 277.49</strain>
    </source>
</reference>
<dbReference type="InterPro" id="IPR040079">
    <property type="entry name" value="Glutathione_S-Trfase"/>
</dbReference>
<evidence type="ECO:0008006" key="5">
    <source>
        <dbReference type="Google" id="ProtNLM"/>
    </source>
</evidence>
<dbReference type="Pfam" id="PF13417">
    <property type="entry name" value="GST_N_3"/>
    <property type="match status" value="1"/>
</dbReference>
<gene>
    <name evidence="3" type="ORF">MUCCIDRAFT_162873</name>
</gene>
<evidence type="ECO:0000259" key="1">
    <source>
        <dbReference type="PROSITE" id="PS50404"/>
    </source>
</evidence>
<dbReference type="InterPro" id="IPR050983">
    <property type="entry name" value="GST_Omega/HSP26"/>
</dbReference>
<evidence type="ECO:0000313" key="3">
    <source>
        <dbReference type="EMBL" id="OAD03294.1"/>
    </source>
</evidence>
<comment type="caution">
    <text evidence="3">The sequence shown here is derived from an EMBL/GenBank/DDBJ whole genome shotgun (WGS) entry which is preliminary data.</text>
</comment>
<dbReference type="SUPFAM" id="SSF47616">
    <property type="entry name" value="GST C-terminal domain-like"/>
    <property type="match status" value="1"/>
</dbReference>